<feature type="non-terminal residue" evidence="2">
    <location>
        <position position="77"/>
    </location>
</feature>
<gene>
    <name evidence="2" type="ORF">FA014_18990</name>
</gene>
<feature type="region of interest" description="Disordered" evidence="1">
    <location>
        <begin position="54"/>
        <end position="77"/>
    </location>
</feature>
<dbReference type="EMBL" id="SZYE01000291">
    <property type="protein sequence ID" value="TKR21957.1"/>
    <property type="molecule type" value="Genomic_DNA"/>
</dbReference>
<dbReference type="AlphaFoldDB" id="A0A7Z8JXD5"/>
<name>A0A7Z8JXD5_9CELL</name>
<evidence type="ECO:0000313" key="3">
    <source>
        <dbReference type="Proteomes" id="UP000308121"/>
    </source>
</evidence>
<accession>A0A7Z8JXD5</accession>
<sequence>MTDDDRDAALRGASAEADALRALLAAHGVGAPGPAAHPGDEDLLARILATDPVAPAGTAPDLAADRPADAPAAPVVP</sequence>
<dbReference type="Proteomes" id="UP000308121">
    <property type="component" value="Unassembled WGS sequence"/>
</dbReference>
<dbReference type="RefSeq" id="WP_230323427.1">
    <property type="nucleotide sequence ID" value="NZ_SZYE01000291.1"/>
</dbReference>
<evidence type="ECO:0000313" key="2">
    <source>
        <dbReference type="EMBL" id="TKR21957.1"/>
    </source>
</evidence>
<reference evidence="2 3" key="1">
    <citation type="submission" date="2019-05" db="EMBL/GenBank/DDBJ databases">
        <title>Genome sequence of Cellulomonas hominis strain CS1.</title>
        <authorList>
            <person name="Belmont J."/>
            <person name="Maclea K.S."/>
        </authorList>
    </citation>
    <scope>NUCLEOTIDE SEQUENCE [LARGE SCALE GENOMIC DNA]</scope>
    <source>
        <strain evidence="2 3">CS1</strain>
    </source>
</reference>
<proteinExistence type="predicted"/>
<evidence type="ECO:0000256" key="1">
    <source>
        <dbReference type="SAM" id="MobiDB-lite"/>
    </source>
</evidence>
<comment type="caution">
    <text evidence="2">The sequence shown here is derived from an EMBL/GenBank/DDBJ whole genome shotgun (WGS) entry which is preliminary data.</text>
</comment>
<organism evidence="2 3">
    <name type="scientific">Cellulomonas hominis</name>
    <dbReference type="NCBI Taxonomy" id="156981"/>
    <lineage>
        <taxon>Bacteria</taxon>
        <taxon>Bacillati</taxon>
        <taxon>Actinomycetota</taxon>
        <taxon>Actinomycetes</taxon>
        <taxon>Micrococcales</taxon>
        <taxon>Cellulomonadaceae</taxon>
        <taxon>Cellulomonas</taxon>
    </lineage>
</organism>
<protein>
    <submittedName>
        <fullName evidence="2">Uncharacterized protein</fullName>
    </submittedName>
</protein>